<evidence type="ECO:0000313" key="13">
    <source>
        <dbReference type="Proteomes" id="UP000036756"/>
    </source>
</evidence>
<dbReference type="NCBIfam" id="TIGR00726">
    <property type="entry name" value="peptidoglycan editing factor PgeF"/>
    <property type="match status" value="1"/>
</dbReference>
<comment type="catalytic activity">
    <reaction evidence="9">
        <text>adenosine + phosphate = alpha-D-ribose 1-phosphate + adenine</text>
        <dbReference type="Rhea" id="RHEA:27642"/>
        <dbReference type="ChEBI" id="CHEBI:16335"/>
        <dbReference type="ChEBI" id="CHEBI:16708"/>
        <dbReference type="ChEBI" id="CHEBI:43474"/>
        <dbReference type="ChEBI" id="CHEBI:57720"/>
        <dbReference type="EC" id="2.4.2.1"/>
    </reaction>
    <physiologicalReaction direction="left-to-right" evidence="9">
        <dbReference type="Rhea" id="RHEA:27643"/>
    </physiologicalReaction>
</comment>
<keyword evidence="4" id="KW-0808">Transferase</keyword>
<dbReference type="EMBL" id="LFVU01000027">
    <property type="protein sequence ID" value="KMT21421.1"/>
    <property type="molecule type" value="Genomic_DNA"/>
</dbReference>
<evidence type="ECO:0000256" key="8">
    <source>
        <dbReference type="ARBA" id="ARBA00047989"/>
    </source>
</evidence>
<dbReference type="PATRIC" id="fig|1121307.3.peg.1038"/>
<dbReference type="RefSeq" id="WP_048570860.1">
    <property type="nucleotide sequence ID" value="NZ_LFVU01000027.1"/>
</dbReference>
<dbReference type="Proteomes" id="UP000036756">
    <property type="component" value="Unassembled WGS sequence"/>
</dbReference>
<comment type="caution">
    <text evidence="12">The sequence shown here is derived from an EMBL/GenBank/DDBJ whole genome shotgun (WGS) entry which is preliminary data.</text>
</comment>
<dbReference type="GO" id="GO:0005507">
    <property type="term" value="F:copper ion binding"/>
    <property type="evidence" value="ECO:0007669"/>
    <property type="project" value="TreeGrafter"/>
</dbReference>
<dbReference type="PANTHER" id="PTHR30616:SF2">
    <property type="entry name" value="PURINE NUCLEOSIDE PHOSPHORYLASE LACC1"/>
    <property type="match status" value="1"/>
</dbReference>
<accession>A0A0J8G0W2</accession>
<comment type="similarity">
    <text evidence="3 11">Belongs to the purine nucleoside phosphorylase YfiH/LACC1 family.</text>
</comment>
<dbReference type="GO" id="GO:0016787">
    <property type="term" value="F:hydrolase activity"/>
    <property type="evidence" value="ECO:0007669"/>
    <property type="project" value="UniProtKB-KW"/>
</dbReference>
<evidence type="ECO:0000256" key="9">
    <source>
        <dbReference type="ARBA" id="ARBA00048968"/>
    </source>
</evidence>
<evidence type="ECO:0000256" key="3">
    <source>
        <dbReference type="ARBA" id="ARBA00007353"/>
    </source>
</evidence>
<dbReference type="Gene3D" id="3.60.140.10">
    <property type="entry name" value="CNF1/YfiH-like putative cysteine hydrolases"/>
    <property type="match status" value="1"/>
</dbReference>
<evidence type="ECO:0000256" key="5">
    <source>
        <dbReference type="ARBA" id="ARBA00022723"/>
    </source>
</evidence>
<dbReference type="SUPFAM" id="SSF64438">
    <property type="entry name" value="CNF1/YfiH-like putative cysteine hydrolases"/>
    <property type="match status" value="1"/>
</dbReference>
<comment type="catalytic activity">
    <reaction evidence="8">
        <text>adenosine + H2O + H(+) = inosine + NH4(+)</text>
        <dbReference type="Rhea" id="RHEA:24408"/>
        <dbReference type="ChEBI" id="CHEBI:15377"/>
        <dbReference type="ChEBI" id="CHEBI:15378"/>
        <dbReference type="ChEBI" id="CHEBI:16335"/>
        <dbReference type="ChEBI" id="CHEBI:17596"/>
        <dbReference type="ChEBI" id="CHEBI:28938"/>
        <dbReference type="EC" id="3.5.4.4"/>
    </reaction>
    <physiologicalReaction direction="left-to-right" evidence="8">
        <dbReference type="Rhea" id="RHEA:24409"/>
    </physiologicalReaction>
</comment>
<keyword evidence="13" id="KW-1185">Reference proteome</keyword>
<gene>
    <name evidence="12" type="primary">ylmD</name>
    <name evidence="12" type="ORF">CLCY_2c01810</name>
</gene>
<dbReference type="STRING" id="1121307.CLCY_2c01810"/>
<dbReference type="InterPro" id="IPR038371">
    <property type="entry name" value="Cu_polyphenol_OxRdtase_sf"/>
</dbReference>
<dbReference type="PANTHER" id="PTHR30616">
    <property type="entry name" value="UNCHARACTERIZED PROTEIN YFIH"/>
    <property type="match status" value="1"/>
</dbReference>
<evidence type="ECO:0000256" key="10">
    <source>
        <dbReference type="ARBA" id="ARBA00049893"/>
    </source>
</evidence>
<evidence type="ECO:0000256" key="6">
    <source>
        <dbReference type="ARBA" id="ARBA00022801"/>
    </source>
</evidence>
<keyword evidence="5" id="KW-0479">Metal-binding</keyword>
<dbReference type="CDD" id="cd16833">
    <property type="entry name" value="YfiH"/>
    <property type="match status" value="1"/>
</dbReference>
<evidence type="ECO:0000256" key="7">
    <source>
        <dbReference type="ARBA" id="ARBA00022833"/>
    </source>
</evidence>
<reference evidence="12 13" key="1">
    <citation type="submission" date="2015-06" db="EMBL/GenBank/DDBJ databases">
        <title>Draft genome sequence of the purine-degrading Clostridium cylindrosporum HC-1 (DSM 605).</title>
        <authorList>
            <person name="Poehlein A."/>
            <person name="Schiel-Bengelsdorf B."/>
            <person name="Bengelsdorf F."/>
            <person name="Daniel R."/>
            <person name="Duerre P."/>
        </authorList>
    </citation>
    <scope>NUCLEOTIDE SEQUENCE [LARGE SCALE GENOMIC DNA]</scope>
    <source>
        <strain evidence="12 13">DSM 605</strain>
    </source>
</reference>
<proteinExistence type="inferred from homology"/>
<dbReference type="GO" id="GO:0017061">
    <property type="term" value="F:S-methyl-5-thioadenosine phosphorylase activity"/>
    <property type="evidence" value="ECO:0007669"/>
    <property type="project" value="UniProtKB-EC"/>
</dbReference>
<evidence type="ECO:0000256" key="4">
    <source>
        <dbReference type="ARBA" id="ARBA00022679"/>
    </source>
</evidence>
<comment type="function">
    <text evidence="2">Purine nucleoside enzyme that catalyzes the phosphorolysis of adenosine and inosine nucleosides, yielding D-ribose 1-phosphate and the respective free bases, adenine and hypoxanthine. Also catalyzes the phosphorolysis of S-methyl-5'-thioadenosine into adenine and S-methyl-5-thio-alpha-D-ribose 1-phosphate. Also has adenosine deaminase activity.</text>
</comment>
<evidence type="ECO:0000313" key="12">
    <source>
        <dbReference type="EMBL" id="KMT21421.1"/>
    </source>
</evidence>
<dbReference type="InterPro" id="IPR003730">
    <property type="entry name" value="Cu_polyphenol_OxRdtase"/>
</dbReference>
<dbReference type="OrthoDB" id="4279at2"/>
<protein>
    <recommendedName>
        <fullName evidence="11">Purine nucleoside phosphorylase</fullName>
    </recommendedName>
</protein>
<comment type="catalytic activity">
    <reaction evidence="1">
        <text>inosine + phosphate = alpha-D-ribose 1-phosphate + hypoxanthine</text>
        <dbReference type="Rhea" id="RHEA:27646"/>
        <dbReference type="ChEBI" id="CHEBI:17368"/>
        <dbReference type="ChEBI" id="CHEBI:17596"/>
        <dbReference type="ChEBI" id="CHEBI:43474"/>
        <dbReference type="ChEBI" id="CHEBI:57720"/>
        <dbReference type="EC" id="2.4.2.1"/>
    </reaction>
    <physiologicalReaction direction="left-to-right" evidence="1">
        <dbReference type="Rhea" id="RHEA:27647"/>
    </physiologicalReaction>
</comment>
<dbReference type="AlphaFoldDB" id="A0A0J8G0W2"/>
<comment type="catalytic activity">
    <reaction evidence="10">
        <text>S-methyl-5'-thioadenosine + phosphate = 5-(methylsulfanyl)-alpha-D-ribose 1-phosphate + adenine</text>
        <dbReference type="Rhea" id="RHEA:11852"/>
        <dbReference type="ChEBI" id="CHEBI:16708"/>
        <dbReference type="ChEBI" id="CHEBI:17509"/>
        <dbReference type="ChEBI" id="CHEBI:43474"/>
        <dbReference type="ChEBI" id="CHEBI:58533"/>
        <dbReference type="EC" id="2.4.2.28"/>
    </reaction>
    <physiologicalReaction direction="left-to-right" evidence="10">
        <dbReference type="Rhea" id="RHEA:11853"/>
    </physiologicalReaction>
</comment>
<name>A0A0J8G0W2_CLOCY</name>
<keyword evidence="6" id="KW-0378">Hydrolase</keyword>
<dbReference type="InterPro" id="IPR011324">
    <property type="entry name" value="Cytotoxic_necrot_fac-like_cat"/>
</dbReference>
<evidence type="ECO:0000256" key="1">
    <source>
        <dbReference type="ARBA" id="ARBA00000553"/>
    </source>
</evidence>
<sequence>MSTFTLKKDGRLEYFQSNMLMQTGEVKHFFSTKNGGVSKGEFESLNLGVYTNDYKENIEENFNIICSSLNMNKSIAYLNQEHGTKVYVVDKDNYDDIVGKKGDAIITSQKNIPIGVFTADCVPILLYDKKQKVAAAIHAGWRGVEGRILTETLNVMKFKFQSCVEDVVCAIGPAIGPCCFEVSRDVADKFTFVFTVDDSIYVDLLKEVYSEAKDLNILEENIDVLGKCTVCSDSLFHSYRREKGKTGRIGSFIEII</sequence>
<keyword evidence="7" id="KW-0862">Zinc</keyword>
<evidence type="ECO:0000256" key="11">
    <source>
        <dbReference type="RuleBase" id="RU361274"/>
    </source>
</evidence>
<organism evidence="12 13">
    <name type="scientific">Clostridium cylindrosporum DSM 605</name>
    <dbReference type="NCBI Taxonomy" id="1121307"/>
    <lineage>
        <taxon>Bacteria</taxon>
        <taxon>Bacillati</taxon>
        <taxon>Bacillota</taxon>
        <taxon>Clostridia</taxon>
        <taxon>Eubacteriales</taxon>
        <taxon>Clostridiaceae</taxon>
        <taxon>Clostridium</taxon>
    </lineage>
</organism>
<evidence type="ECO:0000256" key="2">
    <source>
        <dbReference type="ARBA" id="ARBA00003215"/>
    </source>
</evidence>
<dbReference type="Pfam" id="PF02578">
    <property type="entry name" value="Cu-oxidase_4"/>
    <property type="match status" value="1"/>
</dbReference>